<dbReference type="KEGG" id="msil:METEAL_29230"/>
<dbReference type="RefSeq" id="WP_316412418.1">
    <property type="nucleotide sequence ID" value="NZ_AP027080.1"/>
</dbReference>
<evidence type="ECO:0000256" key="4">
    <source>
        <dbReference type="PROSITE-ProRule" id="PRU01161"/>
    </source>
</evidence>
<evidence type="ECO:0000313" key="6">
    <source>
        <dbReference type="EMBL" id="BDU73749.1"/>
    </source>
</evidence>
<evidence type="ECO:0000313" key="7">
    <source>
        <dbReference type="Proteomes" id="UP001238179"/>
    </source>
</evidence>
<keyword evidence="7" id="KW-1185">Reference proteome</keyword>
<dbReference type="InterPro" id="IPR016035">
    <property type="entry name" value="Acyl_Trfase/lysoPLipase"/>
</dbReference>
<dbReference type="PANTHER" id="PTHR14226:SF29">
    <property type="entry name" value="NEUROPATHY TARGET ESTERASE SWS"/>
    <property type="match status" value="1"/>
</dbReference>
<proteinExistence type="predicted"/>
<keyword evidence="3 4" id="KW-0443">Lipid metabolism</keyword>
<dbReference type="InterPro" id="IPR002641">
    <property type="entry name" value="PNPLA_dom"/>
</dbReference>
<evidence type="ECO:0000256" key="3">
    <source>
        <dbReference type="ARBA" id="ARBA00023098"/>
    </source>
</evidence>
<evidence type="ECO:0000259" key="5">
    <source>
        <dbReference type="PROSITE" id="PS51635"/>
    </source>
</evidence>
<feature type="short sequence motif" description="GXSXG" evidence="4">
    <location>
        <begin position="82"/>
        <end position="86"/>
    </location>
</feature>
<dbReference type="GO" id="GO:0016787">
    <property type="term" value="F:hydrolase activity"/>
    <property type="evidence" value="ECO:0007669"/>
    <property type="project" value="UniProtKB-UniRule"/>
</dbReference>
<dbReference type="InterPro" id="IPR050301">
    <property type="entry name" value="NTE"/>
</dbReference>
<sequence length="898" mass="98635">MIKALWLLPALSLFGQCQVPSTCVRLEAEAPRPGTWQAPRWRAPGQRRIALALRGGAAKGLAHIGVLQRFEEEGLPVDAITGTSAGAFVAALAASGFSGSNQVRVFQEMNFSALLDDRRRSMGLTLAEEEDSNANFLNLLVTGKKSDMIPGRARTLRVQKSLYGLLGHAFLTFGEDFDRMRIPIRIVASDLRTGDPWVFRRGSLAEAVQASMTIPGLLAPPEVEGHQLVDGGLVENLPVLISRREFPDMVQVGVDIARKWDGTHVRDLVTLFNRSLDVSMRQSEERSRKAADVLVTPDTAGVDDFDFQGQVKVLVAAGRKAFDEQLAALEQQIHGPEGERIATRNPLEVVPPGSPEIQRLVEASLPPGGALRYRDLYRLLRRLHHHLPLADAWVEIPADPARPAQLHTVFQPPVSRVEIQLPAGLPEAEARLYRERVAVPGLRPGDPFSPEAMDACLAEFPLYAALPHVAYLRFKASTFDPATGLLAFRGEAVRLDGIDVAPAFWEAPFHRFFRDLEGRPLYPGDLLQRIDMARIRFGITGFRTPPDSQPGAASLRVKLLPEREMSVGLSLAPAYGTTWGSHLGLGAEVRNPMGVPIALALEGAINSRQKRAALHLDRELTWLPGLGYTAYAEFARQRYENDLVTAEGPAGVDDLVTRHQSLGFGLWGRFGGDDHGMVRLGVEERRSSFSTSAFDGSRNLERTVQASVEWDDFDFHALPREGTLLRLRGGRSFQVQGDLPAFKFGYARARHMVGLPSLPFSLDFDAEACLGWNTPLPRWYALGGADSLIGSQGASFLMPSAALFRFGAPLTSVSVFGIGVQIAPRLDWGRFAVRPGDLGRGSRIFGKGVVLRSIVQTFHVTLSFGQTERRDAGQQITRKGSEFTLLVGTRPLDLWKQR</sequence>
<protein>
    <recommendedName>
        <fullName evidence="5">PNPLA domain-containing protein</fullName>
    </recommendedName>
</protein>
<feature type="active site" description="Proton acceptor" evidence="4">
    <location>
        <position position="230"/>
    </location>
</feature>
<evidence type="ECO:0000256" key="1">
    <source>
        <dbReference type="ARBA" id="ARBA00022801"/>
    </source>
</evidence>
<accession>A0AA48GLZ9</accession>
<name>A0AA48GLZ9_9BACT</name>
<feature type="domain" description="PNPLA" evidence="5">
    <location>
        <begin position="51"/>
        <end position="243"/>
    </location>
</feature>
<dbReference type="PROSITE" id="PS51635">
    <property type="entry name" value="PNPLA"/>
    <property type="match status" value="1"/>
</dbReference>
<keyword evidence="1 4" id="KW-0378">Hydrolase</keyword>
<dbReference type="EMBL" id="AP027080">
    <property type="protein sequence ID" value="BDU73749.1"/>
    <property type="molecule type" value="Genomic_DNA"/>
</dbReference>
<dbReference type="Pfam" id="PF01734">
    <property type="entry name" value="Patatin"/>
    <property type="match status" value="1"/>
</dbReference>
<evidence type="ECO:0000256" key="2">
    <source>
        <dbReference type="ARBA" id="ARBA00022963"/>
    </source>
</evidence>
<organism evidence="6 7">
    <name type="scientific">Mesoterricola silvestris</name>
    <dbReference type="NCBI Taxonomy" id="2927979"/>
    <lineage>
        <taxon>Bacteria</taxon>
        <taxon>Pseudomonadati</taxon>
        <taxon>Acidobacteriota</taxon>
        <taxon>Holophagae</taxon>
        <taxon>Holophagales</taxon>
        <taxon>Holophagaceae</taxon>
        <taxon>Mesoterricola</taxon>
    </lineage>
</organism>
<comment type="caution">
    <text evidence="4">Lacks conserved residue(s) required for the propagation of feature annotation.</text>
</comment>
<dbReference type="GO" id="GO:0016042">
    <property type="term" value="P:lipid catabolic process"/>
    <property type="evidence" value="ECO:0007669"/>
    <property type="project" value="UniProtKB-UniRule"/>
</dbReference>
<keyword evidence="2 4" id="KW-0442">Lipid degradation</keyword>
<reference evidence="7" key="1">
    <citation type="journal article" date="2023" name="Int. J. Syst. Evol. Microbiol.">
        <title>Mesoterricola silvestris gen. nov., sp. nov., Mesoterricola sediminis sp. nov., Geothrix oryzae sp. nov., Geothrix edaphica sp. nov., Geothrix rubra sp. nov., and Geothrix limicola sp. nov., six novel members of Acidobacteriota isolated from soils.</title>
        <authorList>
            <person name="Itoh H."/>
            <person name="Sugisawa Y."/>
            <person name="Mise K."/>
            <person name="Xu Z."/>
            <person name="Kuniyasu M."/>
            <person name="Ushijima N."/>
            <person name="Kawano K."/>
            <person name="Kobayashi E."/>
            <person name="Shiratori Y."/>
            <person name="Masuda Y."/>
            <person name="Senoo K."/>
        </authorList>
    </citation>
    <scope>NUCLEOTIDE SEQUENCE [LARGE SCALE GENOMIC DNA]</scope>
    <source>
        <strain evidence="7">W79</strain>
    </source>
</reference>
<dbReference type="Gene3D" id="2.40.160.50">
    <property type="entry name" value="membrane protein fhac: a member of the omp85/tpsb transporter family"/>
    <property type="match status" value="1"/>
</dbReference>
<dbReference type="Proteomes" id="UP001238179">
    <property type="component" value="Chromosome"/>
</dbReference>
<feature type="short sequence motif" description="DGA/G" evidence="4">
    <location>
        <begin position="230"/>
        <end position="232"/>
    </location>
</feature>
<gene>
    <name evidence="6" type="ORF">METEAL_29230</name>
</gene>
<dbReference type="Gene3D" id="3.40.1090.10">
    <property type="entry name" value="Cytosolic phospholipase A2 catalytic domain"/>
    <property type="match status" value="2"/>
</dbReference>
<feature type="active site" description="Nucleophile" evidence="4">
    <location>
        <position position="84"/>
    </location>
</feature>
<dbReference type="SUPFAM" id="SSF52151">
    <property type="entry name" value="FabD/lysophospholipase-like"/>
    <property type="match status" value="1"/>
</dbReference>
<dbReference type="PANTHER" id="PTHR14226">
    <property type="entry name" value="NEUROPATHY TARGET ESTERASE/SWISS CHEESE D.MELANOGASTER"/>
    <property type="match status" value="1"/>
</dbReference>
<dbReference type="AlphaFoldDB" id="A0AA48GLZ9"/>